<gene>
    <name evidence="1" type="ORF">EG68_08521</name>
</gene>
<dbReference type="AlphaFoldDB" id="A0A8S9YTD2"/>
<dbReference type="EMBL" id="JTDE01004240">
    <property type="protein sequence ID" value="KAF7255168.1"/>
    <property type="molecule type" value="Genomic_DNA"/>
</dbReference>
<feature type="non-terminal residue" evidence="1">
    <location>
        <position position="124"/>
    </location>
</feature>
<sequence>SYSLSTFSHSLLCLPREIPSVHDTDRWIHHRGRFTTSNRLLNCLSFSHPLLSNLFQYSHWYSLPPRTSKFHGMAYVRIVDQCDLADYCNGITSVWNNLNEACCLKKNKLYNPVLNYKTYHLITF</sequence>
<proteinExistence type="predicted"/>
<reference evidence="1" key="1">
    <citation type="submission" date="2019-07" db="EMBL/GenBank/DDBJ databases">
        <title>Annotation for the trematode Paragonimus miyazaki's.</title>
        <authorList>
            <person name="Choi Y.-J."/>
        </authorList>
    </citation>
    <scope>NUCLEOTIDE SEQUENCE</scope>
    <source>
        <strain evidence="1">Japan</strain>
    </source>
</reference>
<accession>A0A8S9YTD2</accession>
<protein>
    <submittedName>
        <fullName evidence="1">Uncharacterized protein</fullName>
    </submittedName>
</protein>
<organism evidence="1 2">
    <name type="scientific">Paragonimus skrjabini miyazakii</name>
    <dbReference type="NCBI Taxonomy" id="59628"/>
    <lineage>
        <taxon>Eukaryota</taxon>
        <taxon>Metazoa</taxon>
        <taxon>Spiralia</taxon>
        <taxon>Lophotrochozoa</taxon>
        <taxon>Platyhelminthes</taxon>
        <taxon>Trematoda</taxon>
        <taxon>Digenea</taxon>
        <taxon>Plagiorchiida</taxon>
        <taxon>Troglotremata</taxon>
        <taxon>Troglotrematidae</taxon>
        <taxon>Paragonimus</taxon>
    </lineage>
</organism>
<comment type="caution">
    <text evidence="1">The sequence shown here is derived from an EMBL/GenBank/DDBJ whole genome shotgun (WGS) entry which is preliminary data.</text>
</comment>
<evidence type="ECO:0000313" key="1">
    <source>
        <dbReference type="EMBL" id="KAF7255168.1"/>
    </source>
</evidence>
<evidence type="ECO:0000313" key="2">
    <source>
        <dbReference type="Proteomes" id="UP000822476"/>
    </source>
</evidence>
<dbReference type="Proteomes" id="UP000822476">
    <property type="component" value="Unassembled WGS sequence"/>
</dbReference>
<name>A0A8S9YTD2_9TREM</name>
<keyword evidence="2" id="KW-1185">Reference proteome</keyword>